<organism evidence="1">
    <name type="scientific">Arundo donax</name>
    <name type="common">Giant reed</name>
    <name type="synonym">Donax arundinaceus</name>
    <dbReference type="NCBI Taxonomy" id="35708"/>
    <lineage>
        <taxon>Eukaryota</taxon>
        <taxon>Viridiplantae</taxon>
        <taxon>Streptophyta</taxon>
        <taxon>Embryophyta</taxon>
        <taxon>Tracheophyta</taxon>
        <taxon>Spermatophyta</taxon>
        <taxon>Magnoliopsida</taxon>
        <taxon>Liliopsida</taxon>
        <taxon>Poales</taxon>
        <taxon>Poaceae</taxon>
        <taxon>PACMAD clade</taxon>
        <taxon>Arundinoideae</taxon>
        <taxon>Arundineae</taxon>
        <taxon>Arundo</taxon>
    </lineage>
</organism>
<dbReference type="AlphaFoldDB" id="A0A0A9C3V3"/>
<dbReference type="EMBL" id="GBRH01227629">
    <property type="protein sequence ID" value="JAD70266.1"/>
    <property type="molecule type" value="Transcribed_RNA"/>
</dbReference>
<accession>A0A0A9C3V3</accession>
<name>A0A0A9C3V3_ARUDO</name>
<evidence type="ECO:0000313" key="1">
    <source>
        <dbReference type="EMBL" id="JAD70266.1"/>
    </source>
</evidence>
<protein>
    <submittedName>
        <fullName evidence="1">Uncharacterized protein</fullName>
    </submittedName>
</protein>
<reference evidence="1" key="1">
    <citation type="submission" date="2014-09" db="EMBL/GenBank/DDBJ databases">
        <authorList>
            <person name="Magalhaes I.L.F."/>
            <person name="Oliveira U."/>
            <person name="Santos F.R."/>
            <person name="Vidigal T.H.D.A."/>
            <person name="Brescovit A.D."/>
            <person name="Santos A.J."/>
        </authorList>
    </citation>
    <scope>NUCLEOTIDE SEQUENCE</scope>
    <source>
        <tissue evidence="1">Shoot tissue taken approximately 20 cm above the soil surface</tissue>
    </source>
</reference>
<proteinExistence type="predicted"/>
<reference evidence="1" key="2">
    <citation type="journal article" date="2015" name="Data Brief">
        <title>Shoot transcriptome of the giant reed, Arundo donax.</title>
        <authorList>
            <person name="Barrero R.A."/>
            <person name="Guerrero F.D."/>
            <person name="Moolhuijzen P."/>
            <person name="Goolsby J.A."/>
            <person name="Tidwell J."/>
            <person name="Bellgard S.E."/>
            <person name="Bellgard M.I."/>
        </authorList>
    </citation>
    <scope>NUCLEOTIDE SEQUENCE</scope>
    <source>
        <tissue evidence="1">Shoot tissue taken approximately 20 cm above the soil surface</tissue>
    </source>
</reference>
<sequence>MLSPLCHSLFLDCRLPGKAPPETRRFNALLTAEYVQSTNKPLPMK</sequence>